<dbReference type="InterPro" id="IPR004518">
    <property type="entry name" value="MazG-like_dom"/>
</dbReference>
<dbReference type="PANTHER" id="PTHR42692:SF1">
    <property type="entry name" value="NUCLEOTIDE PYROPHOSPHOHYDROLASE"/>
    <property type="match status" value="1"/>
</dbReference>
<proteinExistence type="predicted"/>
<dbReference type="RefSeq" id="WP_055203169.1">
    <property type="nucleotide sequence ID" value="NZ_JACOOK010000002.1"/>
</dbReference>
<accession>A0ABR7CLH1</accession>
<dbReference type="Proteomes" id="UP000636891">
    <property type="component" value="Unassembled WGS sequence"/>
</dbReference>
<dbReference type="PANTHER" id="PTHR42692">
    <property type="entry name" value="NUCLEOTIDE PYROPHOSPHOHYDROLASE"/>
    <property type="match status" value="1"/>
</dbReference>
<dbReference type="SUPFAM" id="SSF101386">
    <property type="entry name" value="all-alpha NTP pyrophosphatases"/>
    <property type="match status" value="1"/>
</dbReference>
<evidence type="ECO:0000313" key="2">
    <source>
        <dbReference type="EMBL" id="MBC5616508.1"/>
    </source>
</evidence>
<evidence type="ECO:0000313" key="3">
    <source>
        <dbReference type="Proteomes" id="UP000636891"/>
    </source>
</evidence>
<feature type="domain" description="NTP pyrophosphohydrolase MazG-like" evidence="1">
    <location>
        <begin position="23"/>
        <end position="87"/>
    </location>
</feature>
<reference evidence="2 3" key="1">
    <citation type="submission" date="2020-08" db="EMBL/GenBank/DDBJ databases">
        <title>Genome public.</title>
        <authorList>
            <person name="Liu C."/>
            <person name="Sun Q."/>
        </authorList>
    </citation>
    <scope>NUCLEOTIDE SEQUENCE [LARGE SCALE GENOMIC DNA]</scope>
    <source>
        <strain evidence="2 3">New-7</strain>
    </source>
</reference>
<dbReference type="Gene3D" id="1.10.287.1080">
    <property type="entry name" value="MazG-like"/>
    <property type="match status" value="1"/>
</dbReference>
<organism evidence="2 3">
    <name type="scientific">Alistipes hominis</name>
    <dbReference type="NCBI Taxonomy" id="2763015"/>
    <lineage>
        <taxon>Bacteria</taxon>
        <taxon>Pseudomonadati</taxon>
        <taxon>Bacteroidota</taxon>
        <taxon>Bacteroidia</taxon>
        <taxon>Bacteroidales</taxon>
        <taxon>Rikenellaceae</taxon>
        <taxon>Alistipes</taxon>
    </lineage>
</organism>
<gene>
    <name evidence="2" type="ORF">H8S08_05670</name>
</gene>
<dbReference type="Pfam" id="PF03819">
    <property type="entry name" value="MazG"/>
    <property type="match status" value="1"/>
</dbReference>
<dbReference type="EMBL" id="JACOOK010000002">
    <property type="protein sequence ID" value="MBC5616508.1"/>
    <property type="molecule type" value="Genomic_DNA"/>
</dbReference>
<sequence>MTIKEAQELIETWTAKNNVRNNELTNMALLTEEIGKLTRVMVRRFNDHANEPNFRYEVSDEIGDILWALVNVANQTGVDLTVSLINALERKSNQQSHLSSPKKK</sequence>
<dbReference type="InterPro" id="IPR047046">
    <property type="entry name" value="YpjD/YvdC"/>
</dbReference>
<comment type="caution">
    <text evidence="2">The sequence shown here is derived from an EMBL/GenBank/DDBJ whole genome shotgun (WGS) entry which is preliminary data.</text>
</comment>
<protein>
    <submittedName>
        <fullName evidence="2">Pyrophosphatase</fullName>
    </submittedName>
</protein>
<name>A0ABR7CLH1_9BACT</name>
<keyword evidence="3" id="KW-1185">Reference proteome</keyword>
<evidence type="ECO:0000259" key="1">
    <source>
        <dbReference type="Pfam" id="PF03819"/>
    </source>
</evidence>